<name>A0ABR9UXI1_9CHRO</name>
<reference evidence="2 3" key="1">
    <citation type="submission" date="2020-10" db="EMBL/GenBank/DDBJ databases">
        <authorList>
            <person name="Castelo-Branco R."/>
            <person name="Eusebio N."/>
            <person name="Adriana R."/>
            <person name="Vieira A."/>
            <person name="Brugerolle De Fraissinette N."/>
            <person name="Rezende De Castro R."/>
            <person name="Schneider M.P."/>
            <person name="Vasconcelos V."/>
            <person name="Leao P.N."/>
        </authorList>
    </citation>
    <scope>NUCLEOTIDE SEQUENCE [LARGE SCALE GENOMIC DNA]</scope>
    <source>
        <strain evidence="2 3">LEGE 06123</strain>
    </source>
</reference>
<accession>A0ABR9UXI1</accession>
<feature type="domain" description="SET" evidence="1">
    <location>
        <begin position="4"/>
        <end position="112"/>
    </location>
</feature>
<sequence>MIHPDTQLGFVSPSIGYGVFATKLIPKGTITWVLDKLDQEIDESYILDVGDVYREKLLKYSFRNAQGKYILCWDIARYINHSFDANCILTPYDFVIAARDIHPGEELTEDYGLLNLDEPFDCLPETGSDRVQVTPHDILHFYHEWDQKAVDAIKFFKKVNQPLAKFMNSKFLHKVNAVAAEQDQMDSVVSCYYKRSIIPSSQVNYS</sequence>
<dbReference type="InterPro" id="IPR046341">
    <property type="entry name" value="SET_dom_sf"/>
</dbReference>
<keyword evidence="3" id="KW-1185">Reference proteome</keyword>
<evidence type="ECO:0000313" key="2">
    <source>
        <dbReference type="EMBL" id="MBE9192008.1"/>
    </source>
</evidence>
<dbReference type="Proteomes" id="UP000651156">
    <property type="component" value="Unassembled WGS sequence"/>
</dbReference>
<protein>
    <submittedName>
        <fullName evidence="2">SET domain-containing protein</fullName>
    </submittedName>
</protein>
<evidence type="ECO:0000259" key="1">
    <source>
        <dbReference type="PROSITE" id="PS50280"/>
    </source>
</evidence>
<dbReference type="Gene3D" id="2.170.270.10">
    <property type="entry name" value="SET domain"/>
    <property type="match status" value="1"/>
</dbReference>
<dbReference type="SUPFAM" id="SSF82199">
    <property type="entry name" value="SET domain"/>
    <property type="match status" value="1"/>
</dbReference>
<dbReference type="EMBL" id="JADEWN010000044">
    <property type="protein sequence ID" value="MBE9192008.1"/>
    <property type="molecule type" value="Genomic_DNA"/>
</dbReference>
<dbReference type="PROSITE" id="PS50280">
    <property type="entry name" value="SET"/>
    <property type="match status" value="1"/>
</dbReference>
<proteinExistence type="predicted"/>
<comment type="caution">
    <text evidence="2">The sequence shown here is derived from an EMBL/GenBank/DDBJ whole genome shotgun (WGS) entry which is preliminary data.</text>
</comment>
<dbReference type="InterPro" id="IPR001214">
    <property type="entry name" value="SET_dom"/>
</dbReference>
<dbReference type="SMART" id="SM00317">
    <property type="entry name" value="SET"/>
    <property type="match status" value="1"/>
</dbReference>
<dbReference type="Pfam" id="PF00856">
    <property type="entry name" value="SET"/>
    <property type="match status" value="1"/>
</dbReference>
<gene>
    <name evidence="2" type="ORF">IQ230_16950</name>
</gene>
<dbReference type="CDD" id="cd08161">
    <property type="entry name" value="SET"/>
    <property type="match status" value="1"/>
</dbReference>
<organism evidence="2 3">
    <name type="scientific">Gloeocapsopsis crepidinum LEGE 06123</name>
    <dbReference type="NCBI Taxonomy" id="588587"/>
    <lineage>
        <taxon>Bacteria</taxon>
        <taxon>Bacillati</taxon>
        <taxon>Cyanobacteriota</taxon>
        <taxon>Cyanophyceae</taxon>
        <taxon>Oscillatoriophycideae</taxon>
        <taxon>Chroococcales</taxon>
        <taxon>Chroococcaceae</taxon>
        <taxon>Gloeocapsopsis</taxon>
    </lineage>
</organism>
<evidence type="ECO:0000313" key="3">
    <source>
        <dbReference type="Proteomes" id="UP000651156"/>
    </source>
</evidence>
<dbReference type="RefSeq" id="WP_193933387.1">
    <property type="nucleotide sequence ID" value="NZ_CAWPMZ010000077.1"/>
</dbReference>